<accession>A0A9P5XAA7</accession>
<reference evidence="1" key="1">
    <citation type="submission" date="2020-11" db="EMBL/GenBank/DDBJ databases">
        <authorList>
            <consortium name="DOE Joint Genome Institute"/>
            <person name="Ahrendt S."/>
            <person name="Riley R."/>
            <person name="Andreopoulos W."/>
            <person name="Labutti K."/>
            <person name="Pangilinan J."/>
            <person name="Ruiz-Duenas F.J."/>
            <person name="Barrasa J.M."/>
            <person name="Sanchez-Garcia M."/>
            <person name="Camarero S."/>
            <person name="Miyauchi S."/>
            <person name="Serrano A."/>
            <person name="Linde D."/>
            <person name="Babiker R."/>
            <person name="Drula E."/>
            <person name="Ayuso-Fernandez I."/>
            <person name="Pacheco R."/>
            <person name="Padilla G."/>
            <person name="Ferreira P."/>
            <person name="Barriuso J."/>
            <person name="Kellner H."/>
            <person name="Castanera R."/>
            <person name="Alfaro M."/>
            <person name="Ramirez L."/>
            <person name="Pisabarro A.G."/>
            <person name="Kuo A."/>
            <person name="Tritt A."/>
            <person name="Lipzen A."/>
            <person name="He G."/>
            <person name="Yan M."/>
            <person name="Ng V."/>
            <person name="Cullen D."/>
            <person name="Martin F."/>
            <person name="Rosso M.-N."/>
            <person name="Henrissat B."/>
            <person name="Hibbett D."/>
            <person name="Martinez A.T."/>
            <person name="Grigoriev I.V."/>
        </authorList>
    </citation>
    <scope>NUCLEOTIDE SEQUENCE</scope>
    <source>
        <strain evidence="1">MF-IS2</strain>
    </source>
</reference>
<name>A0A9P5XAA7_9AGAR</name>
<protein>
    <submittedName>
        <fullName evidence="1">Uncharacterized protein</fullName>
    </submittedName>
</protein>
<dbReference type="Proteomes" id="UP000807342">
    <property type="component" value="Unassembled WGS sequence"/>
</dbReference>
<keyword evidence="2" id="KW-1185">Reference proteome</keyword>
<dbReference type="EMBL" id="MU151290">
    <property type="protein sequence ID" value="KAF9445636.1"/>
    <property type="molecule type" value="Genomic_DNA"/>
</dbReference>
<proteinExistence type="predicted"/>
<gene>
    <name evidence="1" type="ORF">P691DRAFT_260161</name>
</gene>
<evidence type="ECO:0000313" key="2">
    <source>
        <dbReference type="Proteomes" id="UP000807342"/>
    </source>
</evidence>
<organism evidence="1 2">
    <name type="scientific">Macrolepiota fuliginosa MF-IS2</name>
    <dbReference type="NCBI Taxonomy" id="1400762"/>
    <lineage>
        <taxon>Eukaryota</taxon>
        <taxon>Fungi</taxon>
        <taxon>Dikarya</taxon>
        <taxon>Basidiomycota</taxon>
        <taxon>Agaricomycotina</taxon>
        <taxon>Agaricomycetes</taxon>
        <taxon>Agaricomycetidae</taxon>
        <taxon>Agaricales</taxon>
        <taxon>Agaricineae</taxon>
        <taxon>Agaricaceae</taxon>
        <taxon>Macrolepiota</taxon>
    </lineage>
</organism>
<comment type="caution">
    <text evidence="1">The sequence shown here is derived from an EMBL/GenBank/DDBJ whole genome shotgun (WGS) entry which is preliminary data.</text>
</comment>
<evidence type="ECO:0000313" key="1">
    <source>
        <dbReference type="EMBL" id="KAF9445636.1"/>
    </source>
</evidence>
<sequence>MLPQHILAGIPAHPTLRIALSSLASLCLLTVLLRNCTQNGIHRLMDVLRTASFIEVFILKFMSVVYAEDIKVHIRHLPPVLGSYYRLSTFRTDYKHMRSASQYHIDSGIRGVGFVGG</sequence>
<dbReference type="AlphaFoldDB" id="A0A9P5XAA7"/>